<name>A0ABY4IWQ2_9MICO</name>
<evidence type="ECO:0000256" key="1">
    <source>
        <dbReference type="SAM" id="MobiDB-lite"/>
    </source>
</evidence>
<keyword evidence="3" id="KW-1185">Reference proteome</keyword>
<reference evidence="2 3" key="1">
    <citation type="submission" date="2021-06" db="EMBL/GenBank/DDBJ databases">
        <title>Genome-based taxonomic framework of Microbacterium strains isolated from marine environment, the description of four new species and reclassification of four preexisting species.</title>
        <authorList>
            <person name="Lee S.D."/>
            <person name="Kim S.-M."/>
            <person name="Byeon Y.-S."/>
            <person name="Yang H.L."/>
            <person name="Kim I.S."/>
        </authorList>
    </citation>
    <scope>NUCLEOTIDE SEQUENCE [LARGE SCALE GENOMIC DNA]</scope>
    <source>
        <strain evidence="2 3">KSW4-10</strain>
    </source>
</reference>
<organism evidence="2 3">
    <name type="scientific">Microbacterium aurugineum</name>
    <dbReference type="NCBI Taxonomy" id="2851642"/>
    <lineage>
        <taxon>Bacteria</taxon>
        <taxon>Bacillati</taxon>
        <taxon>Actinomycetota</taxon>
        <taxon>Actinomycetes</taxon>
        <taxon>Micrococcales</taxon>
        <taxon>Microbacteriaceae</taxon>
        <taxon>Microbacterium</taxon>
    </lineage>
</organism>
<accession>A0ABY4IWQ2</accession>
<feature type="region of interest" description="Disordered" evidence="1">
    <location>
        <begin position="1"/>
        <end position="68"/>
    </location>
</feature>
<evidence type="ECO:0000313" key="2">
    <source>
        <dbReference type="EMBL" id="UPL17107.1"/>
    </source>
</evidence>
<protein>
    <submittedName>
        <fullName evidence="2">Uncharacterized protein</fullName>
    </submittedName>
</protein>
<proteinExistence type="predicted"/>
<gene>
    <name evidence="2" type="ORF">KV397_04680</name>
</gene>
<dbReference type="RefSeq" id="WP_047524264.1">
    <property type="nucleotide sequence ID" value="NZ_CP078078.1"/>
</dbReference>
<sequence length="68" mass="7296">MTDENDDRTPRQSVVRVPGSRRARLTPVPGSDPAPESAPGESTPPPARSKGPKGPNDDQLIQDVPPHY</sequence>
<dbReference type="EMBL" id="CP078078">
    <property type="protein sequence ID" value="UPL17107.1"/>
    <property type="molecule type" value="Genomic_DNA"/>
</dbReference>
<evidence type="ECO:0000313" key="3">
    <source>
        <dbReference type="Proteomes" id="UP000830631"/>
    </source>
</evidence>
<dbReference type="Proteomes" id="UP000830631">
    <property type="component" value="Chromosome"/>
</dbReference>